<proteinExistence type="predicted"/>
<evidence type="ECO:0000313" key="1">
    <source>
        <dbReference type="EMBL" id="KAG5181597.1"/>
    </source>
</evidence>
<dbReference type="InterPro" id="IPR052980">
    <property type="entry name" value="Crinkler_effector"/>
</dbReference>
<dbReference type="PANTHER" id="PTHR33129">
    <property type="entry name" value="PROTEIN KINASE DOMAIN-CONTAINING PROTEIN-RELATED"/>
    <property type="match status" value="1"/>
</dbReference>
<keyword evidence="2" id="KW-1185">Reference proteome</keyword>
<dbReference type="AlphaFoldDB" id="A0A835YWY2"/>
<dbReference type="OrthoDB" id="434211at2759"/>
<dbReference type="Proteomes" id="UP000664859">
    <property type="component" value="Unassembled WGS sequence"/>
</dbReference>
<feature type="non-terminal residue" evidence="1">
    <location>
        <position position="1"/>
    </location>
</feature>
<sequence>SAVEEFFLRLQDAKEDDACLVLPEGTYIMGEQERNSSILIRETYRELQTYITHEMAVKGAKRIIITGTPGIGKSCYAFYWMWTLLKAG</sequence>
<dbReference type="PANTHER" id="PTHR33129:SF1">
    <property type="entry name" value="ATP-BINDING PROTEIN"/>
    <property type="match status" value="1"/>
</dbReference>
<feature type="non-terminal residue" evidence="1">
    <location>
        <position position="88"/>
    </location>
</feature>
<dbReference type="EMBL" id="JAFCMP010000312">
    <property type="protein sequence ID" value="KAG5181597.1"/>
    <property type="molecule type" value="Genomic_DNA"/>
</dbReference>
<gene>
    <name evidence="1" type="ORF">JKP88DRAFT_136118</name>
</gene>
<reference evidence="1" key="1">
    <citation type="submission" date="2021-02" db="EMBL/GenBank/DDBJ databases">
        <title>First Annotated Genome of the Yellow-green Alga Tribonema minus.</title>
        <authorList>
            <person name="Mahan K.M."/>
        </authorList>
    </citation>
    <scope>NUCLEOTIDE SEQUENCE</scope>
    <source>
        <strain evidence="1">UTEX B ZZ1240</strain>
    </source>
</reference>
<accession>A0A835YWY2</accession>
<comment type="caution">
    <text evidence="1">The sequence shown here is derived from an EMBL/GenBank/DDBJ whole genome shotgun (WGS) entry which is preliminary data.</text>
</comment>
<evidence type="ECO:0000313" key="2">
    <source>
        <dbReference type="Proteomes" id="UP000664859"/>
    </source>
</evidence>
<organism evidence="1 2">
    <name type="scientific">Tribonema minus</name>
    <dbReference type="NCBI Taxonomy" id="303371"/>
    <lineage>
        <taxon>Eukaryota</taxon>
        <taxon>Sar</taxon>
        <taxon>Stramenopiles</taxon>
        <taxon>Ochrophyta</taxon>
        <taxon>PX clade</taxon>
        <taxon>Xanthophyceae</taxon>
        <taxon>Tribonematales</taxon>
        <taxon>Tribonemataceae</taxon>
        <taxon>Tribonema</taxon>
    </lineage>
</organism>
<protein>
    <submittedName>
        <fullName evidence="1">Uncharacterized protein</fullName>
    </submittedName>
</protein>
<name>A0A835YWY2_9STRA</name>